<reference evidence="1 2" key="2">
    <citation type="journal article" date="2013" name="Plant Cell Physiol.">
        <title>Rice Annotation Project Database (RAP-DB): an integrative and interactive database for rice genomics.</title>
        <authorList>
            <person name="Sakai H."/>
            <person name="Lee S.S."/>
            <person name="Tanaka T."/>
            <person name="Numa H."/>
            <person name="Kim J."/>
            <person name="Kawahara Y."/>
            <person name="Wakimoto H."/>
            <person name="Yang C.C."/>
            <person name="Iwamoto M."/>
            <person name="Abe T."/>
            <person name="Yamada Y."/>
            <person name="Muto A."/>
            <person name="Inokuchi H."/>
            <person name="Ikemura T."/>
            <person name="Matsumoto T."/>
            <person name="Sasaki T."/>
            <person name="Itoh T."/>
        </authorList>
    </citation>
    <scope>NUCLEOTIDE SEQUENCE [LARGE SCALE GENOMIC DNA]</scope>
    <source>
        <strain evidence="2">cv. Nipponbare</strain>
    </source>
</reference>
<dbReference type="AlphaFoldDB" id="A0A0P0VMX4"/>
<evidence type="ECO:0000313" key="1">
    <source>
        <dbReference type="EMBL" id="BAS80127.1"/>
    </source>
</evidence>
<organism evidence="1 2">
    <name type="scientific">Oryza sativa subsp. japonica</name>
    <name type="common">Rice</name>
    <dbReference type="NCBI Taxonomy" id="39947"/>
    <lineage>
        <taxon>Eukaryota</taxon>
        <taxon>Viridiplantae</taxon>
        <taxon>Streptophyta</taxon>
        <taxon>Embryophyta</taxon>
        <taxon>Tracheophyta</taxon>
        <taxon>Spermatophyta</taxon>
        <taxon>Magnoliopsida</taxon>
        <taxon>Liliopsida</taxon>
        <taxon>Poales</taxon>
        <taxon>Poaceae</taxon>
        <taxon>BOP clade</taxon>
        <taxon>Oryzoideae</taxon>
        <taxon>Oryzeae</taxon>
        <taxon>Oryzinae</taxon>
        <taxon>Oryza</taxon>
        <taxon>Oryza sativa</taxon>
    </lineage>
</organism>
<reference evidence="1 2" key="3">
    <citation type="journal article" date="2013" name="Rice">
        <title>Improvement of the Oryza sativa Nipponbare reference genome using next generation sequence and optical map data.</title>
        <authorList>
            <person name="Kawahara Y."/>
            <person name="de la Bastide M."/>
            <person name="Hamilton J.P."/>
            <person name="Kanamori H."/>
            <person name="McCombie W.R."/>
            <person name="Ouyang S."/>
            <person name="Schwartz D.C."/>
            <person name="Tanaka T."/>
            <person name="Wu J."/>
            <person name="Zhou S."/>
            <person name="Childs K.L."/>
            <person name="Davidson R.M."/>
            <person name="Lin H."/>
            <person name="Quesada-Ocampo L."/>
            <person name="Vaillancourt B."/>
            <person name="Sakai H."/>
            <person name="Lee S.S."/>
            <person name="Kim J."/>
            <person name="Numa H."/>
            <person name="Itoh T."/>
            <person name="Buell C.R."/>
            <person name="Matsumoto T."/>
        </authorList>
    </citation>
    <scope>NUCLEOTIDE SEQUENCE [LARGE SCALE GENOMIC DNA]</scope>
    <source>
        <strain evidence="2">cv. Nipponbare</strain>
    </source>
</reference>
<dbReference type="Gramene" id="Os02t0658850-00">
    <property type="protein sequence ID" value="Os02t0658850-00"/>
    <property type="gene ID" value="Os02g0658850"/>
</dbReference>
<name>A0A0P0VMX4_ORYSJ</name>
<feature type="non-terminal residue" evidence="1">
    <location>
        <position position="1"/>
    </location>
</feature>
<sequence>INLGVVHQGAVRHAGLPARRDDVVCDEHLAGVGGEAEREWRLQGLAGVGVVPPERAPVLHHRRPAAAGLHQVDGVEVAVAVLELDEHLEVERVCPLVNPERDVHAAVLAWHPTRD</sequence>
<protein>
    <submittedName>
        <fullName evidence="1">Os02g0658850 protein</fullName>
    </submittedName>
</protein>
<gene>
    <name evidence="1" type="ordered locus">Os02g0658850</name>
    <name evidence="1" type="ORF">OSNPB_020658850</name>
</gene>
<dbReference type="EMBL" id="AP014958">
    <property type="protein sequence ID" value="BAS80127.1"/>
    <property type="molecule type" value="Genomic_DNA"/>
</dbReference>
<dbReference type="Proteomes" id="UP000059680">
    <property type="component" value="Chromosome 2"/>
</dbReference>
<evidence type="ECO:0000313" key="2">
    <source>
        <dbReference type="Proteomes" id="UP000059680"/>
    </source>
</evidence>
<accession>A0A0P0VMX4</accession>
<reference evidence="2" key="1">
    <citation type="journal article" date="2005" name="Nature">
        <title>The map-based sequence of the rice genome.</title>
        <authorList>
            <consortium name="International rice genome sequencing project (IRGSP)"/>
            <person name="Matsumoto T."/>
            <person name="Wu J."/>
            <person name="Kanamori H."/>
            <person name="Katayose Y."/>
            <person name="Fujisawa M."/>
            <person name="Namiki N."/>
            <person name="Mizuno H."/>
            <person name="Yamamoto K."/>
            <person name="Antonio B.A."/>
            <person name="Baba T."/>
            <person name="Sakata K."/>
            <person name="Nagamura Y."/>
            <person name="Aoki H."/>
            <person name="Arikawa K."/>
            <person name="Arita K."/>
            <person name="Bito T."/>
            <person name="Chiden Y."/>
            <person name="Fujitsuka N."/>
            <person name="Fukunaka R."/>
            <person name="Hamada M."/>
            <person name="Harada C."/>
            <person name="Hayashi A."/>
            <person name="Hijishita S."/>
            <person name="Honda M."/>
            <person name="Hosokawa S."/>
            <person name="Ichikawa Y."/>
            <person name="Idonuma A."/>
            <person name="Iijima M."/>
            <person name="Ikeda M."/>
            <person name="Ikeno M."/>
            <person name="Ito K."/>
            <person name="Ito S."/>
            <person name="Ito T."/>
            <person name="Ito Y."/>
            <person name="Ito Y."/>
            <person name="Iwabuchi A."/>
            <person name="Kamiya K."/>
            <person name="Karasawa W."/>
            <person name="Kurita K."/>
            <person name="Katagiri S."/>
            <person name="Kikuta A."/>
            <person name="Kobayashi H."/>
            <person name="Kobayashi N."/>
            <person name="Machita K."/>
            <person name="Maehara T."/>
            <person name="Masukawa M."/>
            <person name="Mizubayashi T."/>
            <person name="Mukai Y."/>
            <person name="Nagasaki H."/>
            <person name="Nagata Y."/>
            <person name="Naito S."/>
            <person name="Nakashima M."/>
            <person name="Nakama Y."/>
            <person name="Nakamichi Y."/>
            <person name="Nakamura M."/>
            <person name="Meguro A."/>
            <person name="Negishi M."/>
            <person name="Ohta I."/>
            <person name="Ohta T."/>
            <person name="Okamoto M."/>
            <person name="Ono N."/>
            <person name="Saji S."/>
            <person name="Sakaguchi M."/>
            <person name="Sakai K."/>
            <person name="Shibata M."/>
            <person name="Shimokawa T."/>
            <person name="Song J."/>
            <person name="Takazaki Y."/>
            <person name="Terasawa K."/>
            <person name="Tsugane M."/>
            <person name="Tsuji K."/>
            <person name="Ueda S."/>
            <person name="Waki K."/>
            <person name="Yamagata H."/>
            <person name="Yamamoto M."/>
            <person name="Yamamoto S."/>
            <person name="Yamane H."/>
            <person name="Yoshiki S."/>
            <person name="Yoshihara R."/>
            <person name="Yukawa K."/>
            <person name="Zhong H."/>
            <person name="Yano M."/>
            <person name="Yuan Q."/>
            <person name="Ouyang S."/>
            <person name="Liu J."/>
            <person name="Jones K.M."/>
            <person name="Gansberger K."/>
            <person name="Moffat K."/>
            <person name="Hill J."/>
            <person name="Bera J."/>
            <person name="Fadrosh D."/>
            <person name="Jin S."/>
            <person name="Johri S."/>
            <person name="Kim M."/>
            <person name="Overton L."/>
            <person name="Reardon M."/>
            <person name="Tsitrin T."/>
            <person name="Vuong H."/>
            <person name="Weaver B."/>
            <person name="Ciecko A."/>
            <person name="Tallon L."/>
            <person name="Jackson J."/>
            <person name="Pai G."/>
            <person name="Aken S.V."/>
            <person name="Utterback T."/>
            <person name="Reidmuller S."/>
            <person name="Feldblyum T."/>
            <person name="Hsiao J."/>
            <person name="Zismann V."/>
            <person name="Iobst S."/>
            <person name="de Vazeille A.R."/>
            <person name="Buell C.R."/>
            <person name="Ying K."/>
            <person name="Li Y."/>
            <person name="Lu T."/>
            <person name="Huang Y."/>
            <person name="Zhao Q."/>
            <person name="Feng Q."/>
            <person name="Zhang L."/>
            <person name="Zhu J."/>
            <person name="Weng Q."/>
            <person name="Mu J."/>
            <person name="Lu Y."/>
            <person name="Fan D."/>
            <person name="Liu Y."/>
            <person name="Guan J."/>
            <person name="Zhang Y."/>
            <person name="Yu S."/>
            <person name="Liu X."/>
            <person name="Zhang Y."/>
            <person name="Hong G."/>
            <person name="Han B."/>
            <person name="Choisne N."/>
            <person name="Demange N."/>
            <person name="Orjeda G."/>
            <person name="Samain S."/>
            <person name="Cattolico L."/>
            <person name="Pelletier E."/>
            <person name="Couloux A."/>
            <person name="Segurens B."/>
            <person name="Wincker P."/>
            <person name="D'Hont A."/>
            <person name="Scarpelli C."/>
            <person name="Weissenbach J."/>
            <person name="Salanoubat M."/>
            <person name="Quetier F."/>
            <person name="Yu Y."/>
            <person name="Kim H.R."/>
            <person name="Rambo T."/>
            <person name="Currie J."/>
            <person name="Collura K."/>
            <person name="Luo M."/>
            <person name="Yang T."/>
            <person name="Ammiraju J.S.S."/>
            <person name="Engler F."/>
            <person name="Soderlund C."/>
            <person name="Wing R.A."/>
            <person name="Palmer L.E."/>
            <person name="de la Bastide M."/>
            <person name="Spiegel L."/>
            <person name="Nascimento L."/>
            <person name="Zutavern T."/>
            <person name="O'Shaughnessy A."/>
            <person name="Dike S."/>
            <person name="Dedhia N."/>
            <person name="Preston R."/>
            <person name="Balija V."/>
            <person name="McCombie W.R."/>
            <person name="Chow T."/>
            <person name="Chen H."/>
            <person name="Chung M."/>
            <person name="Chen C."/>
            <person name="Shaw J."/>
            <person name="Wu H."/>
            <person name="Hsiao K."/>
            <person name="Chao Y."/>
            <person name="Chu M."/>
            <person name="Cheng C."/>
            <person name="Hour A."/>
            <person name="Lee P."/>
            <person name="Lin S."/>
            <person name="Lin Y."/>
            <person name="Liou J."/>
            <person name="Liu S."/>
            <person name="Hsing Y."/>
            <person name="Raghuvanshi S."/>
            <person name="Mohanty A."/>
            <person name="Bharti A.K."/>
            <person name="Gaur A."/>
            <person name="Gupta V."/>
            <person name="Kumar D."/>
            <person name="Ravi V."/>
            <person name="Vij S."/>
            <person name="Kapur A."/>
            <person name="Khurana P."/>
            <person name="Khurana P."/>
            <person name="Khurana J.P."/>
            <person name="Tyagi A.K."/>
            <person name="Gaikwad K."/>
            <person name="Singh A."/>
            <person name="Dalal V."/>
            <person name="Srivastava S."/>
            <person name="Dixit A."/>
            <person name="Pal A.K."/>
            <person name="Ghazi I.A."/>
            <person name="Yadav M."/>
            <person name="Pandit A."/>
            <person name="Bhargava A."/>
            <person name="Sureshbabu K."/>
            <person name="Batra K."/>
            <person name="Sharma T.R."/>
            <person name="Mohapatra T."/>
            <person name="Singh N.K."/>
            <person name="Messing J."/>
            <person name="Nelson A.B."/>
            <person name="Fuks G."/>
            <person name="Kavchok S."/>
            <person name="Keizer G."/>
            <person name="Linton E."/>
            <person name="Llaca V."/>
            <person name="Song R."/>
            <person name="Tanyolac B."/>
            <person name="Young S."/>
            <person name="Ho-Il K."/>
            <person name="Hahn J.H."/>
            <person name="Sangsakoo G."/>
            <person name="Vanavichit A."/>
            <person name="de Mattos Luiz.A.T."/>
            <person name="Zimmer P.D."/>
            <person name="Malone G."/>
            <person name="Dellagostin O."/>
            <person name="de Oliveira A.C."/>
            <person name="Bevan M."/>
            <person name="Bancroft I."/>
            <person name="Minx P."/>
            <person name="Cordum H."/>
            <person name="Wilson R."/>
            <person name="Cheng Z."/>
            <person name="Jin W."/>
            <person name="Jiang J."/>
            <person name="Leong S.A."/>
            <person name="Iwama H."/>
            <person name="Gojobori T."/>
            <person name="Itoh T."/>
            <person name="Niimura Y."/>
            <person name="Fujii Y."/>
            <person name="Habara T."/>
            <person name="Sakai H."/>
            <person name="Sato Y."/>
            <person name="Wilson G."/>
            <person name="Kumar K."/>
            <person name="McCouch S."/>
            <person name="Juretic N."/>
            <person name="Hoen D."/>
            <person name="Wright S."/>
            <person name="Bruskiewich R."/>
            <person name="Bureau T."/>
            <person name="Miyao A."/>
            <person name="Hirochika H."/>
            <person name="Nishikawa T."/>
            <person name="Kadowaki K."/>
            <person name="Sugiura M."/>
            <person name="Burr B."/>
            <person name="Sasaki T."/>
        </authorList>
    </citation>
    <scope>NUCLEOTIDE SEQUENCE [LARGE SCALE GENOMIC DNA]</scope>
    <source>
        <strain evidence="2">cv. Nipponbare</strain>
    </source>
</reference>
<keyword evidence="2" id="KW-1185">Reference proteome</keyword>
<dbReference type="InParanoid" id="A0A0P0VMX4"/>
<dbReference type="PaxDb" id="39947-A0A0P0VMX4"/>
<proteinExistence type="predicted"/>
<dbReference type="eggNOG" id="ENOG502R5WR">
    <property type="taxonomic scope" value="Eukaryota"/>
</dbReference>